<feature type="transmembrane region" description="Helical" evidence="7">
    <location>
        <begin position="63"/>
        <end position="84"/>
    </location>
</feature>
<comment type="similarity">
    <text evidence="2">Belongs to the UPF0126 family.</text>
</comment>
<evidence type="ECO:0000256" key="7">
    <source>
        <dbReference type="SAM" id="Phobius"/>
    </source>
</evidence>
<evidence type="ECO:0000256" key="3">
    <source>
        <dbReference type="ARBA" id="ARBA00022475"/>
    </source>
</evidence>
<feature type="transmembrane region" description="Helical" evidence="7">
    <location>
        <begin position="149"/>
        <end position="167"/>
    </location>
</feature>
<proteinExistence type="inferred from homology"/>
<feature type="domain" description="Glycine transporter" evidence="8">
    <location>
        <begin position="92"/>
        <end position="163"/>
    </location>
</feature>
<accession>A0A4R2P0A1</accession>
<dbReference type="AlphaFoldDB" id="A0A4R2P0A1"/>
<dbReference type="PANTHER" id="PTHR30506:SF3">
    <property type="entry name" value="UPF0126 INNER MEMBRANE PROTEIN YADS-RELATED"/>
    <property type="match status" value="1"/>
</dbReference>
<keyword evidence="5 7" id="KW-1133">Transmembrane helix</keyword>
<organism evidence="9 10">
    <name type="scientific">Scopulibacillus darangshiensis</name>
    <dbReference type="NCBI Taxonomy" id="442528"/>
    <lineage>
        <taxon>Bacteria</taxon>
        <taxon>Bacillati</taxon>
        <taxon>Bacillota</taxon>
        <taxon>Bacilli</taxon>
        <taxon>Bacillales</taxon>
        <taxon>Sporolactobacillaceae</taxon>
        <taxon>Scopulibacillus</taxon>
    </lineage>
</organism>
<keyword evidence="4 7" id="KW-0812">Transmembrane</keyword>
<dbReference type="OrthoDB" id="9791874at2"/>
<protein>
    <submittedName>
        <fullName evidence="9">Putative membrane protein YeiH</fullName>
    </submittedName>
</protein>
<dbReference type="Pfam" id="PF03458">
    <property type="entry name" value="Gly_transporter"/>
    <property type="match status" value="2"/>
</dbReference>
<feature type="domain" description="Glycine transporter" evidence="8">
    <location>
        <begin position="5"/>
        <end position="78"/>
    </location>
</feature>
<feature type="transmembrane region" description="Helical" evidence="7">
    <location>
        <begin position="173"/>
        <end position="191"/>
    </location>
</feature>
<feature type="transmembrane region" description="Helical" evidence="7">
    <location>
        <begin position="30"/>
        <end position="51"/>
    </location>
</feature>
<dbReference type="RefSeq" id="WP_132746522.1">
    <property type="nucleotide sequence ID" value="NZ_SLXK01000018.1"/>
</dbReference>
<evidence type="ECO:0000256" key="5">
    <source>
        <dbReference type="ARBA" id="ARBA00022989"/>
    </source>
</evidence>
<evidence type="ECO:0000256" key="6">
    <source>
        <dbReference type="ARBA" id="ARBA00023136"/>
    </source>
</evidence>
<evidence type="ECO:0000256" key="2">
    <source>
        <dbReference type="ARBA" id="ARBA00008193"/>
    </source>
</evidence>
<evidence type="ECO:0000313" key="9">
    <source>
        <dbReference type="EMBL" id="TCP27045.1"/>
    </source>
</evidence>
<dbReference type="EMBL" id="SLXK01000018">
    <property type="protein sequence ID" value="TCP27045.1"/>
    <property type="molecule type" value="Genomic_DNA"/>
</dbReference>
<keyword evidence="10" id="KW-1185">Reference proteome</keyword>
<sequence length="205" mass="22382">MTWELLSIFGTIAFAVSGAIIAMEEDYDILGILVLALATSFGGGMVRNLLIGIPIENIWDQGLLFKLAIIAVIIVFILPQHWIFYWEKPGLFFDAIGLSAFAVQGALAAVEAGYSPIAVVVAATLTGCGGGIIRDILAGRKPLVFRTDIYAIWATLGGTVIALGWLNIEWEKYVLTALLVILRLLSVRFKWHLPKRATLHPTMKS</sequence>
<evidence type="ECO:0000256" key="1">
    <source>
        <dbReference type="ARBA" id="ARBA00004651"/>
    </source>
</evidence>
<dbReference type="PANTHER" id="PTHR30506">
    <property type="entry name" value="INNER MEMBRANE PROTEIN"/>
    <property type="match status" value="1"/>
</dbReference>
<gene>
    <name evidence="9" type="ORF">EV207_11823</name>
</gene>
<reference evidence="9 10" key="1">
    <citation type="submission" date="2019-03" db="EMBL/GenBank/DDBJ databases">
        <title>Genomic Encyclopedia of Type Strains, Phase IV (KMG-IV): sequencing the most valuable type-strain genomes for metagenomic binning, comparative biology and taxonomic classification.</title>
        <authorList>
            <person name="Goeker M."/>
        </authorList>
    </citation>
    <scope>NUCLEOTIDE SEQUENCE [LARGE SCALE GENOMIC DNA]</scope>
    <source>
        <strain evidence="9 10">DSM 19377</strain>
    </source>
</reference>
<dbReference type="GO" id="GO:0005886">
    <property type="term" value="C:plasma membrane"/>
    <property type="evidence" value="ECO:0007669"/>
    <property type="project" value="UniProtKB-SubCell"/>
</dbReference>
<dbReference type="Proteomes" id="UP000295416">
    <property type="component" value="Unassembled WGS sequence"/>
</dbReference>
<evidence type="ECO:0000259" key="8">
    <source>
        <dbReference type="Pfam" id="PF03458"/>
    </source>
</evidence>
<name>A0A4R2P0A1_9BACL</name>
<feature type="transmembrane region" description="Helical" evidence="7">
    <location>
        <begin position="6"/>
        <end position="23"/>
    </location>
</feature>
<comment type="subcellular location">
    <subcellularLocation>
        <location evidence="1">Cell membrane</location>
        <topology evidence="1">Multi-pass membrane protein</topology>
    </subcellularLocation>
</comment>
<keyword evidence="6 7" id="KW-0472">Membrane</keyword>
<evidence type="ECO:0000313" key="10">
    <source>
        <dbReference type="Proteomes" id="UP000295416"/>
    </source>
</evidence>
<evidence type="ECO:0000256" key="4">
    <source>
        <dbReference type="ARBA" id="ARBA00022692"/>
    </source>
</evidence>
<comment type="caution">
    <text evidence="9">The sequence shown here is derived from an EMBL/GenBank/DDBJ whole genome shotgun (WGS) entry which is preliminary data.</text>
</comment>
<keyword evidence="3" id="KW-1003">Cell membrane</keyword>
<dbReference type="InterPro" id="IPR005115">
    <property type="entry name" value="Gly_transporter"/>
</dbReference>